<dbReference type="GO" id="GO:0006508">
    <property type="term" value="P:proteolysis"/>
    <property type="evidence" value="ECO:0007669"/>
    <property type="project" value="UniProtKB-KW"/>
</dbReference>
<protein>
    <recommendedName>
        <fullName evidence="3">Xylanase inhibitor C-terminal domain-containing protein</fullName>
    </recommendedName>
</protein>
<keyword evidence="1" id="KW-0645">Protease</keyword>
<dbReference type="AlphaFoldDB" id="A0AAE1YXH7"/>
<accession>A0AAE1YXH7</accession>
<evidence type="ECO:0000256" key="1">
    <source>
        <dbReference type="ARBA" id="ARBA00022670"/>
    </source>
</evidence>
<dbReference type="InterPro" id="IPR032799">
    <property type="entry name" value="TAXi_C"/>
</dbReference>
<comment type="caution">
    <text evidence="4">The sequence shown here is derived from an EMBL/GenBank/DDBJ whole genome shotgun (WGS) entry which is preliminary data.</text>
</comment>
<reference evidence="4" key="1">
    <citation type="submission" date="2020-06" db="EMBL/GenBank/DDBJ databases">
        <authorList>
            <person name="Li T."/>
            <person name="Hu X."/>
            <person name="Zhang T."/>
            <person name="Song X."/>
            <person name="Zhang H."/>
            <person name="Dai N."/>
            <person name="Sheng W."/>
            <person name="Hou X."/>
            <person name="Wei L."/>
        </authorList>
    </citation>
    <scope>NUCLEOTIDE SEQUENCE</scope>
    <source>
        <strain evidence="4">3651</strain>
        <tissue evidence="4">Leaf</tissue>
    </source>
</reference>
<dbReference type="Gene3D" id="2.40.70.10">
    <property type="entry name" value="Acid Proteases"/>
    <property type="match status" value="1"/>
</dbReference>
<reference evidence="4" key="2">
    <citation type="journal article" date="2024" name="Plant">
        <title>Genomic evolution and insights into agronomic trait innovations of Sesamum species.</title>
        <authorList>
            <person name="Miao H."/>
            <person name="Wang L."/>
            <person name="Qu L."/>
            <person name="Liu H."/>
            <person name="Sun Y."/>
            <person name="Le M."/>
            <person name="Wang Q."/>
            <person name="Wei S."/>
            <person name="Zheng Y."/>
            <person name="Lin W."/>
            <person name="Duan Y."/>
            <person name="Cao H."/>
            <person name="Xiong S."/>
            <person name="Wang X."/>
            <person name="Wei L."/>
            <person name="Li C."/>
            <person name="Ma Q."/>
            <person name="Ju M."/>
            <person name="Zhao R."/>
            <person name="Li G."/>
            <person name="Mu C."/>
            <person name="Tian Q."/>
            <person name="Mei H."/>
            <person name="Zhang T."/>
            <person name="Gao T."/>
            <person name="Zhang H."/>
        </authorList>
    </citation>
    <scope>NUCLEOTIDE SEQUENCE</scope>
    <source>
        <strain evidence="4">3651</strain>
    </source>
</reference>
<gene>
    <name evidence="4" type="ORF">Salat_0142700</name>
</gene>
<dbReference type="PANTHER" id="PTHR47967">
    <property type="entry name" value="OS07G0603500 PROTEIN-RELATED"/>
    <property type="match status" value="1"/>
</dbReference>
<dbReference type="Pfam" id="PF14541">
    <property type="entry name" value="TAXi_C"/>
    <property type="match status" value="1"/>
</dbReference>
<name>A0AAE1YXH7_9LAMI</name>
<sequence>MGFRMGQLLISEPNDKSYGRFSYCLPVVNIFTRTRPKTYLRFGDDVVLGRKASSTMITTVRGAGAYFVGLQGISINRKRLNISTDVFALKIDGANGPTGGCIIDSGTPYSRIVKPAYNKLKEGLENYFSMNKNLQRTTGGLGLELCYERRKPEGFKDLPDITFHLQGSKGGLVIKPEGVFEVAKKSKLPKSPEYFCLAMISSKRESIIGAY</sequence>
<dbReference type="EMBL" id="JACGWO010000001">
    <property type="protein sequence ID" value="KAK4438086.1"/>
    <property type="molecule type" value="Genomic_DNA"/>
</dbReference>
<dbReference type="GO" id="GO:0008233">
    <property type="term" value="F:peptidase activity"/>
    <property type="evidence" value="ECO:0007669"/>
    <property type="project" value="UniProtKB-KW"/>
</dbReference>
<evidence type="ECO:0000256" key="2">
    <source>
        <dbReference type="ARBA" id="ARBA00022801"/>
    </source>
</evidence>
<dbReference type="Proteomes" id="UP001293254">
    <property type="component" value="Unassembled WGS sequence"/>
</dbReference>
<dbReference type="SUPFAM" id="SSF50630">
    <property type="entry name" value="Acid proteases"/>
    <property type="match status" value="1"/>
</dbReference>
<organism evidence="4 5">
    <name type="scientific">Sesamum alatum</name>
    <dbReference type="NCBI Taxonomy" id="300844"/>
    <lineage>
        <taxon>Eukaryota</taxon>
        <taxon>Viridiplantae</taxon>
        <taxon>Streptophyta</taxon>
        <taxon>Embryophyta</taxon>
        <taxon>Tracheophyta</taxon>
        <taxon>Spermatophyta</taxon>
        <taxon>Magnoliopsida</taxon>
        <taxon>eudicotyledons</taxon>
        <taxon>Gunneridae</taxon>
        <taxon>Pentapetalae</taxon>
        <taxon>asterids</taxon>
        <taxon>lamiids</taxon>
        <taxon>Lamiales</taxon>
        <taxon>Pedaliaceae</taxon>
        <taxon>Sesamum</taxon>
    </lineage>
</organism>
<evidence type="ECO:0000313" key="4">
    <source>
        <dbReference type="EMBL" id="KAK4438086.1"/>
    </source>
</evidence>
<keyword evidence="5" id="KW-1185">Reference proteome</keyword>
<feature type="domain" description="Xylanase inhibitor C-terminal" evidence="3">
    <location>
        <begin position="65"/>
        <end position="210"/>
    </location>
</feature>
<evidence type="ECO:0000259" key="3">
    <source>
        <dbReference type="Pfam" id="PF14541"/>
    </source>
</evidence>
<dbReference type="PANTHER" id="PTHR47967:SF128">
    <property type="entry name" value="ASPARTIC PROTEINASE CDR1-LIKE"/>
    <property type="match status" value="1"/>
</dbReference>
<proteinExistence type="predicted"/>
<dbReference type="GO" id="GO:0005576">
    <property type="term" value="C:extracellular region"/>
    <property type="evidence" value="ECO:0007669"/>
    <property type="project" value="TreeGrafter"/>
</dbReference>
<dbReference type="InterPro" id="IPR051708">
    <property type="entry name" value="Plant_Aspart_Prot_A1"/>
</dbReference>
<dbReference type="InterPro" id="IPR021109">
    <property type="entry name" value="Peptidase_aspartic_dom_sf"/>
</dbReference>
<keyword evidence="2" id="KW-0378">Hydrolase</keyword>
<evidence type="ECO:0000313" key="5">
    <source>
        <dbReference type="Proteomes" id="UP001293254"/>
    </source>
</evidence>